<name>A0A0A0D8L7_9PROT</name>
<dbReference type="AlphaFoldDB" id="A0A0A0D8L7"/>
<dbReference type="InterPro" id="IPR029063">
    <property type="entry name" value="SAM-dependent_MTases_sf"/>
</dbReference>
<dbReference type="CDD" id="cd02440">
    <property type="entry name" value="AdoMet_MTases"/>
    <property type="match status" value="1"/>
</dbReference>
<evidence type="ECO:0000313" key="4">
    <source>
        <dbReference type="EMBL" id="KGM34499.1"/>
    </source>
</evidence>
<dbReference type="GO" id="GO:0032259">
    <property type="term" value="P:methylation"/>
    <property type="evidence" value="ECO:0007669"/>
    <property type="project" value="UniProtKB-KW"/>
</dbReference>
<dbReference type="PANTHER" id="PTHR11579">
    <property type="entry name" value="PROTEIN-L-ISOASPARTATE O-METHYLTRANSFERASE"/>
    <property type="match status" value="1"/>
</dbReference>
<dbReference type="RefSeq" id="WP_034834889.1">
    <property type="nucleotide sequence ID" value="NZ_JANX01000088.1"/>
</dbReference>
<reference evidence="4 5" key="1">
    <citation type="submission" date="2014-01" db="EMBL/GenBank/DDBJ databases">
        <title>Genome sequence determination for a cystic fibrosis isolate, Inquilinus limosus.</title>
        <authorList>
            <person name="Pino M."/>
            <person name="Di Conza J."/>
            <person name="Gutkind G."/>
        </authorList>
    </citation>
    <scope>NUCLEOTIDE SEQUENCE [LARGE SCALE GENOMIC DNA]</scope>
    <source>
        <strain evidence="4 5">MP06</strain>
    </source>
</reference>
<dbReference type="InterPro" id="IPR000682">
    <property type="entry name" value="PCMT"/>
</dbReference>
<gene>
    <name evidence="4" type="ORF">P409_09795</name>
</gene>
<comment type="similarity">
    <text evidence="1">Belongs to the methyltransferase superfamily. L-isoaspartyl/D-aspartyl protein methyltransferase family.</text>
</comment>
<organism evidence="4 5">
    <name type="scientific">Inquilinus limosus MP06</name>
    <dbReference type="NCBI Taxonomy" id="1398085"/>
    <lineage>
        <taxon>Bacteria</taxon>
        <taxon>Pseudomonadati</taxon>
        <taxon>Pseudomonadota</taxon>
        <taxon>Alphaproteobacteria</taxon>
        <taxon>Rhodospirillales</taxon>
        <taxon>Rhodospirillaceae</taxon>
        <taxon>Inquilinus</taxon>
    </lineage>
</organism>
<keyword evidence="4" id="KW-0808">Transferase</keyword>
<dbReference type="GO" id="GO:0005737">
    <property type="term" value="C:cytoplasm"/>
    <property type="evidence" value="ECO:0007669"/>
    <property type="project" value="TreeGrafter"/>
</dbReference>
<protein>
    <recommendedName>
        <fullName evidence="2">Protein-L-isoaspartate O-methyltransferase</fullName>
    </recommendedName>
    <alternativeName>
        <fullName evidence="3">Protein L-isoaspartyl methyltransferase</fullName>
    </alternativeName>
</protein>
<dbReference type="PANTHER" id="PTHR11579:SF18">
    <property type="entry name" value="PROTEIN-L-ISOASPARTATE O-METHYLTRANSFERASE"/>
    <property type="match status" value="1"/>
</dbReference>
<evidence type="ECO:0000313" key="5">
    <source>
        <dbReference type="Proteomes" id="UP000029995"/>
    </source>
</evidence>
<dbReference type="Pfam" id="PF01135">
    <property type="entry name" value="PCMT"/>
    <property type="match status" value="1"/>
</dbReference>
<evidence type="ECO:0000256" key="3">
    <source>
        <dbReference type="ARBA" id="ARBA00030757"/>
    </source>
</evidence>
<sequence>MVDYAAARLNMVEGQIKPNKVIDQALIDAMMAVPRERFVPADRRGVAYVDEDVAVGGGRVLMEPRVLGRLLNDARITPGSRVLVVGAGTGYSAALISRLAAKVVALEEDKTLLATARGALSELGVQRVTLVEGRLTEGWAAEGPYDVILVDGAVAEVPAALLAQLAPGGRLLTVVDDGDGVGRAMLVSAVDGVVSQRPLFDAATAMLPGFERKPAFQF</sequence>
<proteinExistence type="inferred from homology"/>
<evidence type="ECO:0000256" key="2">
    <source>
        <dbReference type="ARBA" id="ARBA00013346"/>
    </source>
</evidence>
<comment type="caution">
    <text evidence="4">The sequence shown here is derived from an EMBL/GenBank/DDBJ whole genome shotgun (WGS) entry which is preliminary data.</text>
</comment>
<dbReference type="GO" id="GO:0004719">
    <property type="term" value="F:protein-L-isoaspartate (D-aspartate) O-methyltransferase activity"/>
    <property type="evidence" value="ECO:0007669"/>
    <property type="project" value="InterPro"/>
</dbReference>
<dbReference type="OrthoDB" id="9798496at2"/>
<dbReference type="EMBL" id="JANX01000088">
    <property type="protein sequence ID" value="KGM34499.1"/>
    <property type="molecule type" value="Genomic_DNA"/>
</dbReference>
<dbReference type="Gene3D" id="3.40.50.150">
    <property type="entry name" value="Vaccinia Virus protein VP39"/>
    <property type="match status" value="1"/>
</dbReference>
<evidence type="ECO:0000256" key="1">
    <source>
        <dbReference type="ARBA" id="ARBA00005369"/>
    </source>
</evidence>
<accession>A0A0A0D8L7</accession>
<dbReference type="Proteomes" id="UP000029995">
    <property type="component" value="Unassembled WGS sequence"/>
</dbReference>
<keyword evidence="4" id="KW-0489">Methyltransferase</keyword>
<dbReference type="SUPFAM" id="SSF53335">
    <property type="entry name" value="S-adenosyl-L-methionine-dependent methyltransferases"/>
    <property type="match status" value="1"/>
</dbReference>